<feature type="non-terminal residue" evidence="12">
    <location>
        <position position="1"/>
    </location>
</feature>
<keyword evidence="8" id="KW-0406">Ion transport</keyword>
<feature type="compositionally biased region" description="Acidic residues" evidence="10">
    <location>
        <begin position="496"/>
        <end position="511"/>
    </location>
</feature>
<evidence type="ECO:0000256" key="6">
    <source>
        <dbReference type="ARBA" id="ARBA00022837"/>
    </source>
</evidence>
<dbReference type="InterPro" id="IPR036028">
    <property type="entry name" value="SH3-like_dom_sf"/>
</dbReference>
<dbReference type="FunFam" id="3.40.50.300:FF:000023">
    <property type="entry name" value="Voltage-dependent L-type calcium channel subunit beta-2"/>
    <property type="match status" value="1"/>
</dbReference>
<accession>A0A0X3NVH0</accession>
<dbReference type="AlphaFoldDB" id="A0A0X3NVH0"/>
<gene>
    <name evidence="12" type="ORF">TR161687</name>
</gene>
<feature type="domain" description="Guanylate kinase/L-type calcium channel beta subunit" evidence="11">
    <location>
        <begin position="198"/>
        <end position="379"/>
    </location>
</feature>
<feature type="region of interest" description="Disordered" evidence="10">
    <location>
        <begin position="402"/>
        <end position="559"/>
    </location>
</feature>
<feature type="compositionally biased region" description="Basic and acidic residues" evidence="10">
    <location>
        <begin position="453"/>
        <end position="463"/>
    </location>
</feature>
<keyword evidence="9" id="KW-0407">Ion channel</keyword>
<dbReference type="SUPFAM" id="SSF52540">
    <property type="entry name" value="P-loop containing nucleoside triphosphate hydrolases"/>
    <property type="match status" value="1"/>
</dbReference>
<dbReference type="GO" id="GO:0005245">
    <property type="term" value="F:voltage-gated calcium channel activity"/>
    <property type="evidence" value="ECO:0007669"/>
    <property type="project" value="InterPro"/>
</dbReference>
<evidence type="ECO:0000256" key="3">
    <source>
        <dbReference type="ARBA" id="ARBA00022448"/>
    </source>
</evidence>
<dbReference type="PANTHER" id="PTHR11824">
    <property type="entry name" value="VOLTAGE-DEPENDENT CALCIUM CHANNEL BETA SUBUNIT"/>
    <property type="match status" value="1"/>
</dbReference>
<dbReference type="InterPro" id="IPR000584">
    <property type="entry name" value="VDCC_L_bsu"/>
</dbReference>
<name>A0A0X3NVH0_SCHSO</name>
<dbReference type="SUPFAM" id="SSF50044">
    <property type="entry name" value="SH3-domain"/>
    <property type="match status" value="1"/>
</dbReference>
<dbReference type="PRINTS" id="PR01626">
    <property type="entry name" value="LCACHANNELB"/>
</dbReference>
<evidence type="ECO:0000259" key="11">
    <source>
        <dbReference type="SMART" id="SM00072"/>
    </source>
</evidence>
<feature type="compositionally biased region" description="Low complexity" evidence="10">
    <location>
        <begin position="1"/>
        <end position="11"/>
    </location>
</feature>
<dbReference type="SMART" id="SM00072">
    <property type="entry name" value="GuKc"/>
    <property type="match status" value="1"/>
</dbReference>
<keyword evidence="4" id="KW-0597">Phosphoprotein</keyword>
<feature type="region of interest" description="Disordered" evidence="10">
    <location>
        <begin position="1"/>
        <end position="28"/>
    </location>
</feature>
<dbReference type="Gene3D" id="3.40.50.300">
    <property type="entry name" value="P-loop containing nucleotide triphosphate hydrolases"/>
    <property type="match status" value="1"/>
</dbReference>
<sequence>SPGSISSSQISFDGVDDEGTSKSMDAEAVREETEKLARAQLEKARTSNVVFAVRTNVSFDGSADTGCPLSGHVVSFQFKDFLHIKEKFNNEWWIGRLVKENSDVGFIPSPAKLEMLRTRMRSSKSMTKGNFDSSSLPRTTASRASTPPGDTDGEGAGRDDGDQNARAASKSGVSNGKAGRKAFFKKADNIPPYEVVPTMRPVVLIGPSLKGYEVTDMMQKALFDFLKHRFEGRIIITRVTADISLAKRSLLNNPTRRAIMDKASTRNQSFEVQQEIERIFDLARTQQLVVLDCDTINHPSQLAKTSLAPINVYVKVSSTKVLQRLIKTRGKSQSRNMNVQMVAAEKLLQCTNDQFDVILEENQLQDACEHLAEYLEAYWRASHPTISCSKAERILGMMAGDSINRGSHAPPSAPLASPTIPPTAPATHVPSKKLSREDENQPQLHGYPLTDRAGSHAKTDRDIPAPSPSLKMPSHRDRGRALQPIPNEDEMHWGDEYEEGEEEEYDEDDEGQYIPPPGVLEHRRYQKAYQPARHRQNGRYWVGEGESEDDERMVSLRSR</sequence>
<keyword evidence="6" id="KW-0106">Calcium</keyword>
<dbReference type="CDD" id="cd11863">
    <property type="entry name" value="SH3_CACNB"/>
    <property type="match status" value="1"/>
</dbReference>
<dbReference type="EMBL" id="GEEE01024339">
    <property type="protein sequence ID" value="JAP38886.1"/>
    <property type="molecule type" value="Transcribed_RNA"/>
</dbReference>
<dbReference type="InterPro" id="IPR027417">
    <property type="entry name" value="P-loop_NTPase"/>
</dbReference>
<keyword evidence="7" id="KW-0851">Voltage-gated channel</keyword>
<evidence type="ECO:0000313" key="12">
    <source>
        <dbReference type="EMBL" id="JAP38886.1"/>
    </source>
</evidence>
<evidence type="ECO:0000256" key="8">
    <source>
        <dbReference type="ARBA" id="ARBA00023065"/>
    </source>
</evidence>
<organism evidence="12">
    <name type="scientific">Schistocephalus solidus</name>
    <name type="common">Tapeworm</name>
    <dbReference type="NCBI Taxonomy" id="70667"/>
    <lineage>
        <taxon>Eukaryota</taxon>
        <taxon>Metazoa</taxon>
        <taxon>Spiralia</taxon>
        <taxon>Lophotrochozoa</taxon>
        <taxon>Platyhelminthes</taxon>
        <taxon>Cestoda</taxon>
        <taxon>Eucestoda</taxon>
        <taxon>Diphyllobothriidea</taxon>
        <taxon>Diphyllobothriidae</taxon>
        <taxon>Schistocephalus</taxon>
    </lineage>
</organism>
<keyword evidence="2" id="KW-0728">SH3 domain</keyword>
<comment type="similarity">
    <text evidence="1">Belongs to the calcium channel beta subunit family.</text>
</comment>
<dbReference type="GO" id="GO:0005891">
    <property type="term" value="C:voltage-gated calcium channel complex"/>
    <property type="evidence" value="ECO:0007669"/>
    <property type="project" value="InterPro"/>
</dbReference>
<evidence type="ECO:0000256" key="7">
    <source>
        <dbReference type="ARBA" id="ARBA00022882"/>
    </source>
</evidence>
<evidence type="ECO:0000256" key="1">
    <source>
        <dbReference type="ARBA" id="ARBA00010836"/>
    </source>
</evidence>
<feature type="compositionally biased region" description="Polar residues" evidence="10">
    <location>
        <begin position="123"/>
        <end position="145"/>
    </location>
</feature>
<evidence type="ECO:0000256" key="4">
    <source>
        <dbReference type="ARBA" id="ARBA00022553"/>
    </source>
</evidence>
<reference evidence="12" key="1">
    <citation type="submission" date="2016-01" db="EMBL/GenBank/DDBJ databases">
        <title>Reference transcriptome for the parasite Schistocephalus solidus: insights into the molecular evolution of parasitism.</title>
        <authorList>
            <person name="Hebert F.O."/>
            <person name="Grambauer S."/>
            <person name="Barber I."/>
            <person name="Landry C.R."/>
            <person name="Aubin-Horth N."/>
        </authorList>
    </citation>
    <scope>NUCLEOTIDE SEQUENCE</scope>
</reference>
<evidence type="ECO:0000256" key="10">
    <source>
        <dbReference type="SAM" id="MobiDB-lite"/>
    </source>
</evidence>
<feature type="compositionally biased region" description="Low complexity" evidence="10">
    <location>
        <begin position="407"/>
        <end position="418"/>
    </location>
</feature>
<feature type="region of interest" description="Disordered" evidence="10">
    <location>
        <begin position="119"/>
        <end position="176"/>
    </location>
</feature>
<dbReference type="Gene3D" id="2.30.30.40">
    <property type="entry name" value="SH3 Domains"/>
    <property type="match status" value="1"/>
</dbReference>
<evidence type="ECO:0000256" key="9">
    <source>
        <dbReference type="ARBA" id="ARBA00023303"/>
    </source>
</evidence>
<dbReference type="InterPro" id="IPR008145">
    <property type="entry name" value="GK/Ca_channel_bsu"/>
</dbReference>
<protein>
    <recommendedName>
        <fullName evidence="11">Guanylate kinase/L-type calcium channel beta subunit domain-containing protein</fullName>
    </recommendedName>
</protein>
<evidence type="ECO:0000256" key="2">
    <source>
        <dbReference type="ARBA" id="ARBA00022443"/>
    </source>
</evidence>
<keyword evidence="3" id="KW-0813">Transport</keyword>
<proteinExistence type="inferred from homology"/>
<dbReference type="Pfam" id="PF00625">
    <property type="entry name" value="Guanylate_kin"/>
    <property type="match status" value="1"/>
</dbReference>
<keyword evidence="5" id="KW-0109">Calcium transport</keyword>
<evidence type="ECO:0000256" key="5">
    <source>
        <dbReference type="ARBA" id="ARBA00022568"/>
    </source>
</evidence>